<dbReference type="EMBL" id="CP062803">
    <property type="protein sequence ID" value="QOT76329.1"/>
    <property type="molecule type" value="Genomic_DNA"/>
</dbReference>
<organism evidence="1 2">
    <name type="scientific">Cupriavidus basilensis</name>
    <dbReference type="NCBI Taxonomy" id="68895"/>
    <lineage>
        <taxon>Bacteria</taxon>
        <taxon>Pseudomonadati</taxon>
        <taxon>Pseudomonadota</taxon>
        <taxon>Betaproteobacteria</taxon>
        <taxon>Burkholderiales</taxon>
        <taxon>Burkholderiaceae</taxon>
        <taxon>Cupriavidus</taxon>
    </lineage>
</organism>
<evidence type="ECO:0000313" key="2">
    <source>
        <dbReference type="Proteomes" id="UP000397656"/>
    </source>
</evidence>
<dbReference type="GeneID" id="98403160"/>
<reference evidence="1 2" key="1">
    <citation type="submission" date="2020-10" db="EMBL/GenBank/DDBJ databases">
        <title>Complete genome sequence of Cupriavidus basilensis CCUG 49340T.</title>
        <authorList>
            <person name="Salva-Serra F."/>
            <person name="Donoso R.A."/>
            <person name="Cho K.H."/>
            <person name="Yoo J.A."/>
            <person name="Lee K."/>
            <person name="Yoon S.-H."/>
            <person name="Perez-Pantoja D."/>
            <person name="Moore E.R.B."/>
        </authorList>
    </citation>
    <scope>NUCLEOTIDE SEQUENCE [LARGE SCALE GENOMIC DNA]</scope>
    <source>
        <strain evidence="2">CCUG 49340</strain>
    </source>
</reference>
<dbReference type="Proteomes" id="UP000397656">
    <property type="component" value="Chromosome 1"/>
</dbReference>
<protein>
    <recommendedName>
        <fullName evidence="3">Glycosaminoglycan attachment site</fullName>
    </recommendedName>
</protein>
<sequence>MPIDLFADLGRPNSELHPQFVALRDLPGYAPARGLIRELQEHFVDADGNFVEQFQTFAFDARTFEFYLAAMFKAIGHEIDRSVDRPDFLISKNGVTAAVEAVTANPPPGKGIQPYSALVKDLSPDEVVQHFENTVPIRLGSPLFSKLKKQYWLLPHVAGRPLVLAIQDFHTAGSLMSSSAPLMRYLYGLGHQWWHDASGKLVIEGYELVEHQLGTKKIPSGFFFQPDAEYISAVLFCNSGTIPKFNRMGHQGKYQTKGVRMLRCGTCYRHDPNATMPKPFVYEVGSPDREPETWAEGTVLLRNPNALHPLPSEWLGASAEENLVDGTVVTTFAEPFLPYMSMTKIFHGASRGDLRKEAEKLAKALLSIFPS</sequence>
<evidence type="ECO:0000313" key="1">
    <source>
        <dbReference type="EMBL" id="QOT76329.1"/>
    </source>
</evidence>
<proteinExistence type="predicted"/>
<name>A0A643FM21_9BURK</name>
<accession>A0A643FM21</accession>
<gene>
    <name evidence="1" type="ORF">F7R26_019735</name>
</gene>
<evidence type="ECO:0008006" key="3">
    <source>
        <dbReference type="Google" id="ProtNLM"/>
    </source>
</evidence>
<dbReference type="AlphaFoldDB" id="A0A643FM21"/>
<dbReference type="RefSeq" id="WP_150992849.1">
    <property type="nucleotide sequence ID" value="NZ_CP062803.1"/>
</dbReference>